<dbReference type="Gene3D" id="3.30.310.170">
    <property type="entry name" value="Outer membrane protein assembly factor BamC"/>
    <property type="match status" value="1"/>
</dbReference>
<dbReference type="InterPro" id="IPR042268">
    <property type="entry name" value="BamC_C"/>
</dbReference>
<reference evidence="2 3" key="1">
    <citation type="submission" date="2023-11" db="EMBL/GenBank/DDBJ databases">
        <title>Paucibacter sp. nov., isolated from fresh soil in Korea.</title>
        <authorList>
            <person name="Le N.T.T."/>
        </authorList>
    </citation>
    <scope>NUCLEOTIDE SEQUENCE [LARGE SCALE GENOMIC DNA]</scope>
    <source>
        <strain evidence="2 3">R3-3</strain>
    </source>
</reference>
<feature type="region of interest" description="Disordered" evidence="1">
    <location>
        <begin position="264"/>
        <end position="285"/>
    </location>
</feature>
<proteinExistence type="predicted"/>
<dbReference type="RefSeq" id="WP_320424075.1">
    <property type="nucleotide sequence ID" value="NZ_JAXCLA010000005.1"/>
</dbReference>
<comment type="caution">
    <text evidence="2">The sequence shown here is derived from an EMBL/GenBank/DDBJ whole genome shotgun (WGS) entry which is preliminary data.</text>
</comment>
<keyword evidence="3" id="KW-1185">Reference proteome</keyword>
<evidence type="ECO:0000313" key="2">
    <source>
        <dbReference type="EMBL" id="MDY0746178.1"/>
    </source>
</evidence>
<gene>
    <name evidence="2" type="primary">bamC</name>
    <name evidence="2" type="ORF">SNE35_16790</name>
</gene>
<feature type="region of interest" description="Disordered" evidence="1">
    <location>
        <begin position="72"/>
        <end position="99"/>
    </location>
</feature>
<dbReference type="Proteomes" id="UP001285263">
    <property type="component" value="Unassembled WGS sequence"/>
</dbReference>
<accession>A0ABU5DKC1</accession>
<organism evidence="2 3">
    <name type="scientific">Roseateles agri</name>
    <dbReference type="NCBI Taxonomy" id="3098619"/>
    <lineage>
        <taxon>Bacteria</taxon>
        <taxon>Pseudomonadati</taxon>
        <taxon>Pseudomonadota</taxon>
        <taxon>Betaproteobacteria</taxon>
        <taxon>Burkholderiales</taxon>
        <taxon>Sphaerotilaceae</taxon>
        <taxon>Roseateles</taxon>
    </lineage>
</organism>
<name>A0ABU5DKC1_9BURK</name>
<evidence type="ECO:0000256" key="1">
    <source>
        <dbReference type="SAM" id="MobiDB-lite"/>
    </source>
</evidence>
<dbReference type="InterPro" id="IPR010653">
    <property type="entry name" value="NlpB/DapX"/>
</dbReference>
<dbReference type="PROSITE" id="PS51257">
    <property type="entry name" value="PROKAR_LIPOPROTEIN"/>
    <property type="match status" value="1"/>
</dbReference>
<feature type="compositionally biased region" description="Low complexity" evidence="1">
    <location>
        <begin position="85"/>
        <end position="99"/>
    </location>
</feature>
<feature type="compositionally biased region" description="Low complexity" evidence="1">
    <location>
        <begin position="264"/>
        <end position="280"/>
    </location>
</feature>
<sequence length="402" mass="43775">MTRSPIVDSSSTAVRVACLALVATLAGCSTVEGWFSSDKVDYNNNARQTAGLQVPPDLTQLAKDSRSQIQGGSVSAAALAQQQEAGNTAGSNRAAAAPGSRGAVALNSAGDASIERSGSDRWVHTSLTPEQTWPQVLAFWKENGFEIASSDADTGMIETNWIEDKSKLPQDFFRRTIGKVFDSLYSTGERDMYRARVERDEKGGTDIFISHRGKTEVYTNTQKDNTGWQDRPSDPLLEAQMLSRLMLKLGGKTLAAPTTLASADDAASAPAAPVPASVLPDTKKARPLSEVPDQLVVNDNFERAWRRVGQSLDRHGFTIEDRDRTLGMFFLRYADPSKAGQDEPNFFQRLFSSDKGAEPIRYRVLVKAQGQTTVVSILDNKGQAQTNDIAKGILNLLMDDLR</sequence>
<protein>
    <submittedName>
        <fullName evidence="2">Outer membrane protein assembly factor BamC</fullName>
    </submittedName>
</protein>
<dbReference type="EMBL" id="JAXCLA010000005">
    <property type="protein sequence ID" value="MDY0746178.1"/>
    <property type="molecule type" value="Genomic_DNA"/>
</dbReference>
<dbReference type="Pfam" id="PF06804">
    <property type="entry name" value="Lipoprotein_18"/>
    <property type="match status" value="1"/>
</dbReference>
<evidence type="ECO:0000313" key="3">
    <source>
        <dbReference type="Proteomes" id="UP001285263"/>
    </source>
</evidence>